<dbReference type="PANTHER" id="PTHR14413:SF16">
    <property type="entry name" value="LARGE RIBOSOMAL SUBUNIT PROTEIN BL17M"/>
    <property type="match status" value="1"/>
</dbReference>
<dbReference type="InterPro" id="IPR000456">
    <property type="entry name" value="Ribosomal_bL17"/>
</dbReference>
<keyword evidence="2 5" id="KW-0689">Ribosomal protein</keyword>
<evidence type="ECO:0000256" key="4">
    <source>
        <dbReference type="ARBA" id="ARBA00035494"/>
    </source>
</evidence>
<evidence type="ECO:0000256" key="2">
    <source>
        <dbReference type="ARBA" id="ARBA00022980"/>
    </source>
</evidence>
<keyword evidence="3 5" id="KW-0687">Ribonucleoprotein</keyword>
<dbReference type="GO" id="GO:0003735">
    <property type="term" value="F:structural constituent of ribosome"/>
    <property type="evidence" value="ECO:0007669"/>
    <property type="project" value="InterPro"/>
</dbReference>
<evidence type="ECO:0000256" key="5">
    <source>
        <dbReference type="RuleBase" id="RU000660"/>
    </source>
</evidence>
<dbReference type="PROSITE" id="PS01167">
    <property type="entry name" value="RIBOSOMAL_L17"/>
    <property type="match status" value="1"/>
</dbReference>
<evidence type="ECO:0000256" key="7">
    <source>
        <dbReference type="SAM" id="MobiDB-lite"/>
    </source>
</evidence>
<proteinExistence type="inferred from homology"/>
<dbReference type="EMBL" id="MEXN01000007">
    <property type="protein sequence ID" value="OGD03267.1"/>
    <property type="molecule type" value="Genomic_DNA"/>
</dbReference>
<sequence>MRHNVFGRQLNRDTNQRQALLRGLAGALIRSEAIETTEAKGKAAVSLIENLITKAKHGSLTDVRAIEAVVTDKSLVEKLVHEIAPRFKTRPGGYLRLTKLGNRTGDNAPMVRMEFTSPKATPPSTSKPIAPAKIKRSTK</sequence>
<dbReference type="GO" id="GO:0022625">
    <property type="term" value="C:cytosolic large ribosomal subunit"/>
    <property type="evidence" value="ECO:0007669"/>
    <property type="project" value="TreeGrafter"/>
</dbReference>
<comment type="caution">
    <text evidence="8">The sequence shown here is derived from an EMBL/GenBank/DDBJ whole genome shotgun (WGS) entry which is preliminary data.</text>
</comment>
<dbReference type="SUPFAM" id="SSF64263">
    <property type="entry name" value="Prokaryotic ribosomal protein L17"/>
    <property type="match status" value="1"/>
</dbReference>
<reference evidence="8 9" key="1">
    <citation type="journal article" date="2016" name="Nat. Commun.">
        <title>Thousands of microbial genomes shed light on interconnected biogeochemical processes in an aquifer system.</title>
        <authorList>
            <person name="Anantharaman K."/>
            <person name="Brown C.T."/>
            <person name="Hug L.A."/>
            <person name="Sharon I."/>
            <person name="Castelle C.J."/>
            <person name="Probst A.J."/>
            <person name="Thomas B.C."/>
            <person name="Singh A."/>
            <person name="Wilkins M.J."/>
            <person name="Karaoz U."/>
            <person name="Brodie E.L."/>
            <person name="Williams K.H."/>
            <person name="Hubbard S.S."/>
            <person name="Banfield J.F."/>
        </authorList>
    </citation>
    <scope>NUCLEOTIDE SEQUENCE [LARGE SCALE GENOMIC DNA]</scope>
</reference>
<dbReference type="PANTHER" id="PTHR14413">
    <property type="entry name" value="RIBOSOMAL PROTEIN L17"/>
    <property type="match status" value="1"/>
</dbReference>
<dbReference type="InterPro" id="IPR047859">
    <property type="entry name" value="Ribosomal_bL17_CS"/>
</dbReference>
<gene>
    <name evidence="8" type="ORF">A2989_00345</name>
</gene>
<dbReference type="Gene3D" id="3.90.1030.10">
    <property type="entry name" value="Ribosomal protein L17"/>
    <property type="match status" value="1"/>
</dbReference>
<accession>A0A1F4ZBL1</accession>
<comment type="similarity">
    <text evidence="1 5">Belongs to the bacterial ribosomal protein bL17 family.</text>
</comment>
<evidence type="ECO:0000256" key="1">
    <source>
        <dbReference type="ARBA" id="ARBA00008777"/>
    </source>
</evidence>
<dbReference type="STRING" id="1797259.A2989_00345"/>
<organism evidence="8 9">
    <name type="scientific">Candidatus Amesbacteria bacterium RIFCSPLOWO2_01_FULL_48_25</name>
    <dbReference type="NCBI Taxonomy" id="1797259"/>
    <lineage>
        <taxon>Bacteria</taxon>
        <taxon>Candidatus Amesiibacteriota</taxon>
    </lineage>
</organism>
<feature type="region of interest" description="Disordered" evidence="7">
    <location>
        <begin position="114"/>
        <end position="139"/>
    </location>
</feature>
<dbReference type="AlphaFoldDB" id="A0A1F4ZBL1"/>
<name>A0A1F4ZBL1_9BACT</name>
<dbReference type="InterPro" id="IPR036373">
    <property type="entry name" value="Ribosomal_bL17_sf"/>
</dbReference>
<evidence type="ECO:0000256" key="6">
    <source>
        <dbReference type="RuleBase" id="RU000661"/>
    </source>
</evidence>
<dbReference type="Proteomes" id="UP000177080">
    <property type="component" value="Unassembled WGS sequence"/>
</dbReference>
<evidence type="ECO:0000313" key="9">
    <source>
        <dbReference type="Proteomes" id="UP000177080"/>
    </source>
</evidence>
<protein>
    <recommendedName>
        <fullName evidence="4 6">50S ribosomal protein L17</fullName>
    </recommendedName>
</protein>
<dbReference type="Pfam" id="PF01196">
    <property type="entry name" value="Ribosomal_L17"/>
    <property type="match status" value="1"/>
</dbReference>
<dbReference type="NCBIfam" id="TIGR00059">
    <property type="entry name" value="L17"/>
    <property type="match status" value="1"/>
</dbReference>
<feature type="compositionally biased region" description="Low complexity" evidence="7">
    <location>
        <begin position="116"/>
        <end position="128"/>
    </location>
</feature>
<dbReference type="GO" id="GO:0006412">
    <property type="term" value="P:translation"/>
    <property type="evidence" value="ECO:0007669"/>
    <property type="project" value="InterPro"/>
</dbReference>
<evidence type="ECO:0000313" key="8">
    <source>
        <dbReference type="EMBL" id="OGD03267.1"/>
    </source>
</evidence>
<evidence type="ECO:0000256" key="3">
    <source>
        <dbReference type="ARBA" id="ARBA00023274"/>
    </source>
</evidence>